<proteinExistence type="predicted"/>
<reference evidence="1" key="1">
    <citation type="submission" date="2022-04" db="EMBL/GenBank/DDBJ databases">
        <title>Jade perch genome.</title>
        <authorList>
            <person name="Chao B."/>
        </authorList>
    </citation>
    <scope>NUCLEOTIDE SEQUENCE</scope>
    <source>
        <strain evidence="1">CB-2022</strain>
    </source>
</reference>
<comment type="caution">
    <text evidence="1">The sequence shown here is derived from an EMBL/GenBank/DDBJ whole genome shotgun (WGS) entry which is preliminary data.</text>
</comment>
<organism evidence="1 2">
    <name type="scientific">Scortum barcoo</name>
    <name type="common">barcoo grunter</name>
    <dbReference type="NCBI Taxonomy" id="214431"/>
    <lineage>
        <taxon>Eukaryota</taxon>
        <taxon>Metazoa</taxon>
        <taxon>Chordata</taxon>
        <taxon>Craniata</taxon>
        <taxon>Vertebrata</taxon>
        <taxon>Euteleostomi</taxon>
        <taxon>Actinopterygii</taxon>
        <taxon>Neopterygii</taxon>
        <taxon>Teleostei</taxon>
        <taxon>Neoteleostei</taxon>
        <taxon>Acanthomorphata</taxon>
        <taxon>Eupercaria</taxon>
        <taxon>Centrarchiformes</taxon>
        <taxon>Terapontoidei</taxon>
        <taxon>Terapontidae</taxon>
        <taxon>Scortum</taxon>
    </lineage>
</organism>
<name>A0ACB8WJL7_9TELE</name>
<evidence type="ECO:0000313" key="2">
    <source>
        <dbReference type="Proteomes" id="UP000831701"/>
    </source>
</evidence>
<evidence type="ECO:0000313" key="1">
    <source>
        <dbReference type="EMBL" id="KAI3367949.1"/>
    </source>
</evidence>
<gene>
    <name evidence="1" type="ORF">L3Q82_026774</name>
</gene>
<keyword evidence="2" id="KW-1185">Reference proteome</keyword>
<dbReference type="EMBL" id="CM041539">
    <property type="protein sequence ID" value="KAI3367949.1"/>
    <property type="molecule type" value="Genomic_DNA"/>
</dbReference>
<accession>A0ACB8WJL7</accession>
<dbReference type="Proteomes" id="UP000831701">
    <property type="component" value="Chromosome 9"/>
</dbReference>
<sequence>MSRSSSAARATLVMPPRARGARLSQPSSARVVHGPCASGCLSGRGQRRLSLFSSSGPSNWTKVVSDAEKIVGYPTSFMSLRCLLSDELSNVAMHVRKLVGTQHPLLNTARGFVYDSRNNLQMRGLIVLLLSKAAGPSHVASNLLTQDMVSGIYPSQRNLAEITELIHTAFLVHRGIVDLKEWTVSDGPLKDMQFGNKMAVLSGDFLLANACTGLAQLNNTKVVELISSAIGDLVQGIYYENTSNTEENSLADAFDVATWEEQTFLSHGALLAKSCQAAMQLANHDKESQRLAYTYGKHLSLGHKLNSDLQPFVKSRMGEPESFSFSAAPVVFHRQIVGQERWHQQLQELCGSDTADARSVTSREKAQEPSERGEKKHQQQEEQLPADRAASAARRHEQRAARSTGAPRGPVKDMNSAEHGEVSDEAMLEKEHKHVQDIKEETEDFAICEPPEALGGASPEAGKRSSAEMGPDTNQSTSSKRVRVSGEMRQRLIDESSRHEPLCLTTTGEKRDCVQQKSRVSYRKPLFSISHKISEKRNTPSLEQQASQGATNQHGHGGVLSSELQSSEENGLLETFPTADTLGHASSADSSLYPLIEKMFLILNTLNSSMTQLHSKVDLLTLEVMRIKKQIKPAEMVTEFQPPPEYLLTSDELNQLMEQTSSAGELGCRLLVHLFPELFKAKECSHECMASKRTLESLHLQLIRNYVEVCYPSVKNNSVWQEECLLQINDLFNRFWAQRDIESARLLRKQTITGGGIKAEHPQTYRFINEQGQEEHISLDNQQSGLGVSDLAFNTQATEELDEFSSPEDFVIFLMHRLFPEVFEEGKIPEGSSSFSSVGQLILDSDKMEIIRKYMEANFPDVPEDSWLQVCIQHMEDALEGPHSNGNGSEPDNNNDEGYDLASLPEDVSIIKVPEVGEYERPSRKSKKSLLTPVDFDNLEIPLPDFTVPQEYLLSREQLKNNYECSLSIGNFASRMLVLMFPELFTHENTRKQYNCSGSLGKKQLDPIRVNLIRHYVQLVYPRAKNDRVWMLEFVGKLDERCRRRDTEQRRSYLQQRKVYSQDSEQDFLCQLNQLNPDSMREDADIPSLPPEKSSKDFCKIPLDELTVSKPDFPVPSVYLLSDTEVREIVQQSLSVGNFAARLLVRLFPELFTQENLRLQYNHSGACNKKQLDPVRLRLIRHYVEAVYPVDKMEEVWHYECVPSIDERCRRPNRKKCDILKKAKRSSTVS</sequence>
<protein>
    <submittedName>
        <fullName evidence="1">Uncharacterized protein</fullName>
    </submittedName>
</protein>